<dbReference type="EMBL" id="BSYK01000004">
    <property type="protein sequence ID" value="GMG76926.1"/>
    <property type="molecule type" value="Genomic_DNA"/>
</dbReference>
<keyword evidence="1" id="KW-0472">Membrane</keyword>
<gene>
    <name evidence="2" type="ORF">ShirakiTB12_53950</name>
</gene>
<feature type="transmembrane region" description="Helical" evidence="1">
    <location>
        <begin position="69"/>
        <end position="89"/>
    </location>
</feature>
<dbReference type="AlphaFoldDB" id="A0AAX6BSY6"/>
<evidence type="ECO:0000313" key="2">
    <source>
        <dbReference type="EMBL" id="GMG76926.1"/>
    </source>
</evidence>
<dbReference type="Proteomes" id="UP001165240">
    <property type="component" value="Unassembled WGS sequence"/>
</dbReference>
<comment type="caution">
    <text evidence="2">The sequence shown here is derived from an EMBL/GenBank/DDBJ whole genome shotgun (WGS) entry which is preliminary data.</text>
</comment>
<sequence>MTDEQVLRALKKILGKSLFGEEATKGKEFYIPVNVDAKIQFWGIYLKDLVFFIPNLLLALLLFFAKVNWILQILIDFLLISLTFSLIIIKPLRKDIPAWKHILWMFNYEQRQKRFLYRKKGVK</sequence>
<keyword evidence="1" id="KW-1133">Transmembrane helix</keyword>
<evidence type="ECO:0000313" key="3">
    <source>
        <dbReference type="Proteomes" id="UP001165240"/>
    </source>
</evidence>
<accession>A0AAX6BSY6</accession>
<reference evidence="2" key="1">
    <citation type="journal article" date="2024" name="Appl Microbiol">
        <title>Effect of kuratsuki Bacillus and Priestia on Taste of Sake.</title>
        <authorList>
            <person name="Kobayashi K."/>
            <person name="Nishida H."/>
        </authorList>
    </citation>
    <scope>NUCLEOTIDE SEQUENCE</scope>
    <source>
        <strain evidence="2">B-12</strain>
    </source>
</reference>
<protein>
    <submittedName>
        <fullName evidence="2">Uncharacterized protein</fullName>
    </submittedName>
</protein>
<evidence type="ECO:0000256" key="1">
    <source>
        <dbReference type="SAM" id="Phobius"/>
    </source>
</evidence>
<keyword evidence="1" id="KW-0812">Transmembrane</keyword>
<dbReference type="RefSeq" id="WP_205664348.1">
    <property type="nucleotide sequence ID" value="NZ_BSYK01000004.1"/>
</dbReference>
<proteinExistence type="predicted"/>
<feature type="transmembrane region" description="Helical" evidence="1">
    <location>
        <begin position="44"/>
        <end position="63"/>
    </location>
</feature>
<name>A0AAX6BSY6_PRIMG</name>
<organism evidence="2 3">
    <name type="scientific">Priestia megaterium</name>
    <name type="common">Bacillus megaterium</name>
    <dbReference type="NCBI Taxonomy" id="1404"/>
    <lineage>
        <taxon>Bacteria</taxon>
        <taxon>Bacillati</taxon>
        <taxon>Bacillota</taxon>
        <taxon>Bacilli</taxon>
        <taxon>Bacillales</taxon>
        <taxon>Bacillaceae</taxon>
        <taxon>Priestia</taxon>
    </lineage>
</organism>